<keyword evidence="1" id="KW-0732">Signal</keyword>
<dbReference type="Proteomes" id="UP000178943">
    <property type="component" value="Unassembled WGS sequence"/>
</dbReference>
<protein>
    <submittedName>
        <fullName evidence="2">Uncharacterized protein</fullName>
    </submittedName>
</protein>
<evidence type="ECO:0000313" key="2">
    <source>
        <dbReference type="EMBL" id="OGF64722.1"/>
    </source>
</evidence>
<evidence type="ECO:0000313" key="3">
    <source>
        <dbReference type="Proteomes" id="UP000178943"/>
    </source>
</evidence>
<dbReference type="InterPro" id="IPR011990">
    <property type="entry name" value="TPR-like_helical_dom_sf"/>
</dbReference>
<dbReference type="Pfam" id="PF13174">
    <property type="entry name" value="TPR_6"/>
    <property type="match status" value="5"/>
</dbReference>
<dbReference type="Gene3D" id="1.25.40.10">
    <property type="entry name" value="Tetratricopeptide repeat domain"/>
    <property type="match status" value="2"/>
</dbReference>
<sequence>MKTIMLTHIIICVLAVMLAAQTKEPAEDERALARGYGYFLESNYKEALNTFEKFQQQFPQSALLDRALFWKAWCNAELKNYTTALSAYYELVKKFPQSSYADDALFKMGEIYENNLHDYDRALKTYEQLISLYPDLTQAPTQNINVRSNVINAQQQKAQISEERYRDMPQAINEWEKVQQLDRQTESFGNKPGDYFNKKAQERINFIKNNSDHDYMPLNNFIEAEVLCREGKHEQAIIKYQELLRQFPDSSLADNAAYGIVVCLQKQNKTEEAKAALKKFHKDYSNSNIK</sequence>
<name>A0A1F5VMV4_9BACT</name>
<feature type="signal peptide" evidence="1">
    <location>
        <begin position="1"/>
        <end position="22"/>
    </location>
</feature>
<accession>A0A1F5VMV4</accession>
<dbReference type="InterPro" id="IPR019734">
    <property type="entry name" value="TPR_rpt"/>
</dbReference>
<dbReference type="STRING" id="1817863.A2Y62_14825"/>
<comment type="caution">
    <text evidence="2">The sequence shown here is derived from an EMBL/GenBank/DDBJ whole genome shotgun (WGS) entry which is preliminary data.</text>
</comment>
<reference evidence="2 3" key="1">
    <citation type="journal article" date="2016" name="Nat. Commun.">
        <title>Thousands of microbial genomes shed light on interconnected biogeochemical processes in an aquifer system.</title>
        <authorList>
            <person name="Anantharaman K."/>
            <person name="Brown C.T."/>
            <person name="Hug L.A."/>
            <person name="Sharon I."/>
            <person name="Castelle C.J."/>
            <person name="Probst A.J."/>
            <person name="Thomas B.C."/>
            <person name="Singh A."/>
            <person name="Wilkins M.J."/>
            <person name="Karaoz U."/>
            <person name="Brodie E.L."/>
            <person name="Williams K.H."/>
            <person name="Hubbard S.S."/>
            <person name="Banfield J.F."/>
        </authorList>
    </citation>
    <scope>NUCLEOTIDE SEQUENCE [LARGE SCALE GENOMIC DNA]</scope>
</reference>
<organism evidence="2 3">
    <name type="scientific">Candidatus Fischerbacteria bacterium RBG_13_37_8</name>
    <dbReference type="NCBI Taxonomy" id="1817863"/>
    <lineage>
        <taxon>Bacteria</taxon>
        <taxon>Candidatus Fischeribacteriota</taxon>
    </lineage>
</organism>
<dbReference type="EMBL" id="MFGW01000132">
    <property type="protein sequence ID" value="OGF64722.1"/>
    <property type="molecule type" value="Genomic_DNA"/>
</dbReference>
<feature type="chain" id="PRO_5009522028" evidence="1">
    <location>
        <begin position="23"/>
        <end position="290"/>
    </location>
</feature>
<gene>
    <name evidence="2" type="ORF">A2Y62_14825</name>
</gene>
<evidence type="ECO:0000256" key="1">
    <source>
        <dbReference type="SAM" id="SignalP"/>
    </source>
</evidence>
<proteinExistence type="predicted"/>
<dbReference type="AlphaFoldDB" id="A0A1F5VMV4"/>
<dbReference type="SUPFAM" id="SSF48452">
    <property type="entry name" value="TPR-like"/>
    <property type="match status" value="1"/>
</dbReference>